<evidence type="ECO:0000259" key="11">
    <source>
        <dbReference type="Pfam" id="PF21639"/>
    </source>
</evidence>
<feature type="domain" description="Origin recognition complex subunit 5 C-terminal" evidence="10">
    <location>
        <begin position="362"/>
        <end position="500"/>
    </location>
</feature>
<keyword evidence="6" id="KW-0539">Nucleus</keyword>
<evidence type="ECO:0000313" key="12">
    <source>
        <dbReference type="EMBL" id="KAI9248261.1"/>
    </source>
</evidence>
<evidence type="ECO:0000259" key="10">
    <source>
        <dbReference type="Pfam" id="PF14630"/>
    </source>
</evidence>
<comment type="caution">
    <text evidence="12">The sequence shown here is derived from an EMBL/GenBank/DDBJ whole genome shotgun (WGS) entry which is preliminary data.</text>
</comment>
<dbReference type="AlphaFoldDB" id="A0AAD5JZI9"/>
<gene>
    <name evidence="12" type="ORF">BDA99DRAFT_488959</name>
</gene>
<dbReference type="SUPFAM" id="SSF52540">
    <property type="entry name" value="P-loop containing nucleoside triphosphate hydrolases"/>
    <property type="match status" value="1"/>
</dbReference>
<dbReference type="Pfam" id="PF21639">
    <property type="entry name" value="ORC5_lid"/>
    <property type="match status" value="1"/>
</dbReference>
<evidence type="ECO:0000313" key="13">
    <source>
        <dbReference type="Proteomes" id="UP001209540"/>
    </source>
</evidence>
<dbReference type="InterPro" id="IPR041664">
    <property type="entry name" value="AAA_16"/>
</dbReference>
<feature type="domain" description="ORC5 lid" evidence="11">
    <location>
        <begin position="254"/>
        <end position="310"/>
    </location>
</feature>
<dbReference type="InterPro" id="IPR027417">
    <property type="entry name" value="P-loop_NTPase"/>
</dbReference>
<dbReference type="InterPro" id="IPR048866">
    <property type="entry name" value="ORC5_lid"/>
</dbReference>
<feature type="compositionally biased region" description="Basic residues" evidence="8">
    <location>
        <begin position="396"/>
        <end position="405"/>
    </location>
</feature>
<protein>
    <recommendedName>
        <fullName evidence="7">Origin recognition complex subunit 5</fullName>
    </recommendedName>
</protein>
<comment type="subcellular location">
    <subcellularLocation>
        <location evidence="1">Nucleus</location>
    </subcellularLocation>
</comment>
<dbReference type="EMBL" id="JAIXMP010000039">
    <property type="protein sequence ID" value="KAI9248261.1"/>
    <property type="molecule type" value="Genomic_DNA"/>
</dbReference>
<feature type="domain" description="Orc1-like AAA ATPase" evidence="9">
    <location>
        <begin position="14"/>
        <end position="171"/>
    </location>
</feature>
<dbReference type="GO" id="GO:0005524">
    <property type="term" value="F:ATP binding"/>
    <property type="evidence" value="ECO:0007669"/>
    <property type="project" value="UniProtKB-KW"/>
</dbReference>
<evidence type="ECO:0000256" key="4">
    <source>
        <dbReference type="ARBA" id="ARBA00022741"/>
    </source>
</evidence>
<reference evidence="12" key="2">
    <citation type="submission" date="2023-02" db="EMBL/GenBank/DDBJ databases">
        <authorList>
            <consortium name="DOE Joint Genome Institute"/>
            <person name="Mondo S.J."/>
            <person name="Chang Y."/>
            <person name="Wang Y."/>
            <person name="Ahrendt S."/>
            <person name="Andreopoulos W."/>
            <person name="Barry K."/>
            <person name="Beard J."/>
            <person name="Benny G.L."/>
            <person name="Blankenship S."/>
            <person name="Bonito G."/>
            <person name="Cuomo C."/>
            <person name="Desiro A."/>
            <person name="Gervers K.A."/>
            <person name="Hundley H."/>
            <person name="Kuo A."/>
            <person name="LaButti K."/>
            <person name="Lang B.F."/>
            <person name="Lipzen A."/>
            <person name="O'Donnell K."/>
            <person name="Pangilinan J."/>
            <person name="Reynolds N."/>
            <person name="Sandor L."/>
            <person name="Smith M.W."/>
            <person name="Tsang A."/>
            <person name="Grigoriev I.V."/>
            <person name="Stajich J.E."/>
            <person name="Spatafora J.W."/>
        </authorList>
    </citation>
    <scope>NUCLEOTIDE SEQUENCE</scope>
    <source>
        <strain evidence="12">RSA 2281</strain>
    </source>
</reference>
<dbReference type="GO" id="GO:0003688">
    <property type="term" value="F:DNA replication origin binding"/>
    <property type="evidence" value="ECO:0007669"/>
    <property type="project" value="TreeGrafter"/>
</dbReference>
<reference evidence="12" key="1">
    <citation type="journal article" date="2022" name="IScience">
        <title>Evolution of zygomycete secretomes and the origins of terrestrial fungal ecologies.</title>
        <authorList>
            <person name="Chang Y."/>
            <person name="Wang Y."/>
            <person name="Mondo S."/>
            <person name="Ahrendt S."/>
            <person name="Andreopoulos W."/>
            <person name="Barry K."/>
            <person name="Beard J."/>
            <person name="Benny G.L."/>
            <person name="Blankenship S."/>
            <person name="Bonito G."/>
            <person name="Cuomo C."/>
            <person name="Desiro A."/>
            <person name="Gervers K.A."/>
            <person name="Hundley H."/>
            <person name="Kuo A."/>
            <person name="LaButti K."/>
            <person name="Lang B.F."/>
            <person name="Lipzen A."/>
            <person name="O'Donnell K."/>
            <person name="Pangilinan J."/>
            <person name="Reynolds N."/>
            <person name="Sandor L."/>
            <person name="Smith M.E."/>
            <person name="Tsang A."/>
            <person name="Grigoriev I.V."/>
            <person name="Stajich J.E."/>
            <person name="Spatafora J.W."/>
        </authorList>
    </citation>
    <scope>NUCLEOTIDE SEQUENCE</scope>
    <source>
        <strain evidence="12">RSA 2281</strain>
    </source>
</reference>
<dbReference type="PANTHER" id="PTHR12705:SF0">
    <property type="entry name" value="ORIGIN RECOGNITION COMPLEX SUBUNIT 5"/>
    <property type="match status" value="1"/>
</dbReference>
<evidence type="ECO:0000256" key="1">
    <source>
        <dbReference type="ARBA" id="ARBA00004123"/>
    </source>
</evidence>
<dbReference type="Gene3D" id="3.40.50.300">
    <property type="entry name" value="P-loop containing nucleotide triphosphate hydrolases"/>
    <property type="match status" value="1"/>
</dbReference>
<dbReference type="InterPro" id="IPR047088">
    <property type="entry name" value="ORC5_C"/>
</dbReference>
<name>A0AAD5JZI9_9FUNG</name>
<dbReference type="Pfam" id="PF14630">
    <property type="entry name" value="ORC5_C"/>
    <property type="match status" value="1"/>
</dbReference>
<dbReference type="InterPro" id="IPR020796">
    <property type="entry name" value="ORC5"/>
</dbReference>
<dbReference type="Pfam" id="PF13191">
    <property type="entry name" value="AAA_16"/>
    <property type="match status" value="1"/>
</dbReference>
<evidence type="ECO:0000256" key="7">
    <source>
        <dbReference type="ARBA" id="ARBA00069657"/>
    </source>
</evidence>
<dbReference type="FunFam" id="3.40.50.300:FF:000673">
    <property type="entry name" value="Origin recognition complex subunit 5"/>
    <property type="match status" value="1"/>
</dbReference>
<evidence type="ECO:0000256" key="8">
    <source>
        <dbReference type="SAM" id="MobiDB-lite"/>
    </source>
</evidence>
<organism evidence="12 13">
    <name type="scientific">Phascolomyces articulosus</name>
    <dbReference type="NCBI Taxonomy" id="60185"/>
    <lineage>
        <taxon>Eukaryota</taxon>
        <taxon>Fungi</taxon>
        <taxon>Fungi incertae sedis</taxon>
        <taxon>Mucoromycota</taxon>
        <taxon>Mucoromycotina</taxon>
        <taxon>Mucoromycetes</taxon>
        <taxon>Mucorales</taxon>
        <taxon>Lichtheimiaceae</taxon>
        <taxon>Phascolomyces</taxon>
    </lineage>
</organism>
<keyword evidence="13" id="KW-1185">Reference proteome</keyword>
<comment type="similarity">
    <text evidence="2">Belongs to the ORC5 family.</text>
</comment>
<keyword evidence="3" id="KW-0235">DNA replication</keyword>
<evidence type="ECO:0000256" key="2">
    <source>
        <dbReference type="ARBA" id="ARBA00006269"/>
    </source>
</evidence>
<accession>A0AAD5JZI9</accession>
<evidence type="ECO:0000256" key="5">
    <source>
        <dbReference type="ARBA" id="ARBA00022840"/>
    </source>
</evidence>
<dbReference type="GO" id="GO:0006270">
    <property type="term" value="P:DNA replication initiation"/>
    <property type="evidence" value="ECO:0007669"/>
    <property type="project" value="TreeGrafter"/>
</dbReference>
<feature type="region of interest" description="Disordered" evidence="8">
    <location>
        <begin position="222"/>
        <end position="241"/>
    </location>
</feature>
<evidence type="ECO:0000256" key="6">
    <source>
        <dbReference type="ARBA" id="ARBA00023242"/>
    </source>
</evidence>
<sequence>MAQTTTIQQDLQCQFPGRSKQISSLLGLMGKPNDRVIPSIFIYGHPSSGKTSVVRAILDKSLNRSQWAFINCVECHTPRMIFEHALNQWCHWIPSVENQFTGVCRVDNVHQFVKTIQEGVVIQENKVVQFGSDETHYLVLDRAERLRDMGPTLLPVLLRLSEMTGRNICVILLSTIVFEKFKVKGGAYEPLYIRFSEYSKEDTLQILQLLFVSTERRIELRKEDDGDDDDQGEDDDARNDEEPEFVELDDDFFTGFCEVIYTIFNHNCKDINELKYIAALLFPLYIKPIRDRQVQIHEKAKLLKHAQPYFAQATDKLYLREISSVEWSRETSRLEALDETDSDVNMAFLTRNLAREKGEFDLPYYTKFLLLASYLASYNPARYDVRYFSKSGEARTRKKGGGTRKSKADQGGGGKMRPQLLGPKAFPVERMLAIFYSIIDDTLEDSIDVQTQITSLTTLRLLVRANNMDRLDGAKFKCNVSFEFIRAVAKSVRFEIDKYLYDFN</sequence>
<feature type="region of interest" description="Disordered" evidence="8">
    <location>
        <begin position="395"/>
        <end position="419"/>
    </location>
</feature>
<proteinExistence type="inferred from homology"/>
<evidence type="ECO:0000259" key="9">
    <source>
        <dbReference type="Pfam" id="PF13191"/>
    </source>
</evidence>
<keyword evidence="4" id="KW-0547">Nucleotide-binding</keyword>
<feature type="compositionally biased region" description="Acidic residues" evidence="8">
    <location>
        <begin position="225"/>
        <end position="241"/>
    </location>
</feature>
<keyword evidence="5" id="KW-0067">ATP-binding</keyword>
<evidence type="ECO:0000256" key="3">
    <source>
        <dbReference type="ARBA" id="ARBA00022705"/>
    </source>
</evidence>
<dbReference type="Proteomes" id="UP001209540">
    <property type="component" value="Unassembled WGS sequence"/>
</dbReference>
<dbReference type="PANTHER" id="PTHR12705">
    <property type="entry name" value="ORIGIN RECOGNITION COMPLEX SUBUNIT 5"/>
    <property type="match status" value="1"/>
</dbReference>
<dbReference type="GO" id="GO:0005664">
    <property type="term" value="C:nuclear origin of replication recognition complex"/>
    <property type="evidence" value="ECO:0007669"/>
    <property type="project" value="TreeGrafter"/>
</dbReference>